<evidence type="ECO:0000313" key="4">
    <source>
        <dbReference type="Proteomes" id="UP001217089"/>
    </source>
</evidence>
<dbReference type="InterPro" id="IPR016186">
    <property type="entry name" value="C-type_lectin-like/link_sf"/>
</dbReference>
<sequence>MLWEEDPNSDYCYMFNTDALDWEDSREMCMTHGGDLASIITREEGFYINARIQSIGGPTLFNAFWIGANDRSSEGGWRWSDGGPFAYLNWGPDTIMFVPKSEPNDNKHNEDCGNIVYKSTEHTVTWNDGQCTNRLGYICKKLGLLSSTTRKPTPSPTPPCKYCKNKHGVWM</sequence>
<dbReference type="SUPFAM" id="SSF56436">
    <property type="entry name" value="C-type lectin-like"/>
    <property type="match status" value="1"/>
</dbReference>
<dbReference type="InterPro" id="IPR018378">
    <property type="entry name" value="C-type_lectin_CS"/>
</dbReference>
<dbReference type="PROSITE" id="PS00615">
    <property type="entry name" value="C_TYPE_LECTIN_1"/>
    <property type="match status" value="1"/>
</dbReference>
<keyword evidence="1" id="KW-1015">Disulfide bond</keyword>
<evidence type="ECO:0000256" key="1">
    <source>
        <dbReference type="ARBA" id="ARBA00023157"/>
    </source>
</evidence>
<dbReference type="SMART" id="SM00034">
    <property type="entry name" value="CLECT"/>
    <property type="match status" value="1"/>
</dbReference>
<reference evidence="3 4" key="1">
    <citation type="submission" date="2022-12" db="EMBL/GenBank/DDBJ databases">
        <title>Chromosome-level genome of Tegillarca granosa.</title>
        <authorList>
            <person name="Kim J."/>
        </authorList>
    </citation>
    <scope>NUCLEOTIDE SEQUENCE [LARGE SCALE GENOMIC DNA]</scope>
    <source>
        <strain evidence="3">Teg-2019</strain>
        <tissue evidence="3">Adductor muscle</tissue>
    </source>
</reference>
<dbReference type="PANTHER" id="PTHR22803">
    <property type="entry name" value="MANNOSE, PHOSPHOLIPASE, LECTIN RECEPTOR RELATED"/>
    <property type="match status" value="1"/>
</dbReference>
<keyword evidence="4" id="KW-1185">Reference proteome</keyword>
<protein>
    <recommendedName>
        <fullName evidence="2">C-type lectin domain-containing protein</fullName>
    </recommendedName>
</protein>
<dbReference type="PROSITE" id="PS50041">
    <property type="entry name" value="C_TYPE_LECTIN_2"/>
    <property type="match status" value="1"/>
</dbReference>
<dbReference type="CDD" id="cd00037">
    <property type="entry name" value="CLECT"/>
    <property type="match status" value="1"/>
</dbReference>
<feature type="domain" description="C-type lectin" evidence="2">
    <location>
        <begin position="8"/>
        <end position="140"/>
    </location>
</feature>
<dbReference type="InterPro" id="IPR050111">
    <property type="entry name" value="C-type_lectin/snaclec_domain"/>
</dbReference>
<dbReference type="Gene3D" id="3.10.100.10">
    <property type="entry name" value="Mannose-Binding Protein A, subunit A"/>
    <property type="match status" value="1"/>
</dbReference>
<dbReference type="InterPro" id="IPR001304">
    <property type="entry name" value="C-type_lectin-like"/>
</dbReference>
<name>A0ABQ9EPA9_TEGGR</name>
<dbReference type="EMBL" id="JARBDR010000793">
    <property type="protein sequence ID" value="KAJ8307068.1"/>
    <property type="molecule type" value="Genomic_DNA"/>
</dbReference>
<evidence type="ECO:0000259" key="2">
    <source>
        <dbReference type="PROSITE" id="PS50041"/>
    </source>
</evidence>
<organism evidence="3 4">
    <name type="scientific">Tegillarca granosa</name>
    <name type="common">Malaysian cockle</name>
    <name type="synonym">Anadara granosa</name>
    <dbReference type="NCBI Taxonomy" id="220873"/>
    <lineage>
        <taxon>Eukaryota</taxon>
        <taxon>Metazoa</taxon>
        <taxon>Spiralia</taxon>
        <taxon>Lophotrochozoa</taxon>
        <taxon>Mollusca</taxon>
        <taxon>Bivalvia</taxon>
        <taxon>Autobranchia</taxon>
        <taxon>Pteriomorphia</taxon>
        <taxon>Arcoida</taxon>
        <taxon>Arcoidea</taxon>
        <taxon>Arcidae</taxon>
        <taxon>Tegillarca</taxon>
    </lineage>
</organism>
<dbReference type="Pfam" id="PF00059">
    <property type="entry name" value="Lectin_C"/>
    <property type="match status" value="1"/>
</dbReference>
<comment type="caution">
    <text evidence="3">The sequence shown here is derived from an EMBL/GenBank/DDBJ whole genome shotgun (WGS) entry which is preliminary data.</text>
</comment>
<dbReference type="Proteomes" id="UP001217089">
    <property type="component" value="Unassembled WGS sequence"/>
</dbReference>
<gene>
    <name evidence="3" type="ORF">KUTeg_015152</name>
</gene>
<evidence type="ECO:0000313" key="3">
    <source>
        <dbReference type="EMBL" id="KAJ8307068.1"/>
    </source>
</evidence>
<accession>A0ABQ9EPA9</accession>
<proteinExistence type="predicted"/>
<dbReference type="InterPro" id="IPR016187">
    <property type="entry name" value="CTDL_fold"/>
</dbReference>